<feature type="domain" description="ARHGAP20 PH" evidence="1">
    <location>
        <begin position="3"/>
        <end position="60"/>
    </location>
</feature>
<dbReference type="Proteomes" id="UP001623349">
    <property type="component" value="Unassembled WGS sequence"/>
</dbReference>
<evidence type="ECO:0000313" key="3">
    <source>
        <dbReference type="Proteomes" id="UP001623349"/>
    </source>
</evidence>
<comment type="caution">
    <text evidence="2">The sequence shown here is derived from an EMBL/GenBank/DDBJ whole genome shotgun (WGS) entry which is preliminary data.</text>
</comment>
<dbReference type="InterPro" id="IPR047887">
    <property type="entry name" value="ARHGAP20_PH"/>
</dbReference>
<organism evidence="2 3">
    <name type="scientific">Apodemus speciosus</name>
    <name type="common">Large Japanese field mouse</name>
    <dbReference type="NCBI Taxonomy" id="105296"/>
    <lineage>
        <taxon>Eukaryota</taxon>
        <taxon>Metazoa</taxon>
        <taxon>Chordata</taxon>
        <taxon>Craniata</taxon>
        <taxon>Vertebrata</taxon>
        <taxon>Euteleostomi</taxon>
        <taxon>Mammalia</taxon>
        <taxon>Eutheria</taxon>
        <taxon>Euarchontoglires</taxon>
        <taxon>Glires</taxon>
        <taxon>Rodentia</taxon>
        <taxon>Myomorpha</taxon>
        <taxon>Muroidea</taxon>
        <taxon>Muridae</taxon>
        <taxon>Murinae</taxon>
        <taxon>Apodemus</taxon>
    </lineage>
</organism>
<evidence type="ECO:0000259" key="1">
    <source>
        <dbReference type="Pfam" id="PF22286"/>
    </source>
</evidence>
<accession>A0ABQ0FVU4</accession>
<dbReference type="PANTHER" id="PTHR23179">
    <property type="entry name" value="T-CELL ACTIVATION RHO GTPASE ACTIVATING PROTEIN-RELATED"/>
    <property type="match status" value="1"/>
</dbReference>
<dbReference type="Gene3D" id="2.30.29.30">
    <property type="entry name" value="Pleckstrin-homology domain (PH domain)/Phosphotyrosine-binding domain (PTB)"/>
    <property type="match status" value="1"/>
</dbReference>
<keyword evidence="3" id="KW-1185">Reference proteome</keyword>
<dbReference type="InterPro" id="IPR011993">
    <property type="entry name" value="PH-like_dom_sf"/>
</dbReference>
<proteinExistence type="predicted"/>
<gene>
    <name evidence="2" type="ORF">APTSU1_001861200</name>
</gene>
<sequence length="94" mass="11269">MNKKKFKIKYIIPLNNLWAVDNVELVRKNETCPCKNLFLFWPDGNFLASFRSIEQKDHWYYFLRRSIDAAKKDMKKPFSLKIFTEDIPTCDSCL</sequence>
<protein>
    <submittedName>
        <fullName evidence="2">Predicted gene 1527</fullName>
    </submittedName>
</protein>
<evidence type="ECO:0000313" key="2">
    <source>
        <dbReference type="EMBL" id="GAB1303367.1"/>
    </source>
</evidence>
<dbReference type="EMBL" id="BAAFST010000213">
    <property type="protein sequence ID" value="GAB1303367.1"/>
    <property type="molecule type" value="Genomic_DNA"/>
</dbReference>
<dbReference type="PANTHER" id="PTHR23179:SF39">
    <property type="entry name" value="GENE 1527-RELATED"/>
    <property type="match status" value="1"/>
</dbReference>
<name>A0ABQ0FVU4_APOSI</name>
<dbReference type="Pfam" id="PF22286">
    <property type="entry name" value="RHG20_PH"/>
    <property type="match status" value="1"/>
</dbReference>
<dbReference type="SUPFAM" id="SSF50729">
    <property type="entry name" value="PH domain-like"/>
    <property type="match status" value="1"/>
</dbReference>
<reference evidence="2 3" key="1">
    <citation type="submission" date="2024-08" db="EMBL/GenBank/DDBJ databases">
        <title>The draft genome of Apodemus speciosus.</title>
        <authorList>
            <person name="Nabeshima K."/>
            <person name="Suzuki S."/>
            <person name="Onuma M."/>
        </authorList>
    </citation>
    <scope>NUCLEOTIDE SEQUENCE [LARGE SCALE GENOMIC DNA]</scope>
    <source>
        <strain evidence="2">IB14-021</strain>
    </source>
</reference>